<organism evidence="2">
    <name type="scientific">Pyramimonas obovata</name>
    <dbReference type="NCBI Taxonomy" id="1411642"/>
    <lineage>
        <taxon>Eukaryota</taxon>
        <taxon>Viridiplantae</taxon>
        <taxon>Chlorophyta</taxon>
        <taxon>Pyramimonadophyceae</taxon>
        <taxon>Pyramimonadales</taxon>
        <taxon>Pyramimonadaceae</taxon>
        <taxon>Pyramimonas</taxon>
        <taxon>Pyramimonas incertae sedis</taxon>
    </lineage>
</organism>
<reference evidence="2" key="1">
    <citation type="submission" date="2021-01" db="EMBL/GenBank/DDBJ databases">
        <authorList>
            <person name="Corre E."/>
            <person name="Pelletier E."/>
            <person name="Niang G."/>
            <person name="Scheremetjew M."/>
            <person name="Finn R."/>
            <person name="Kale V."/>
            <person name="Holt S."/>
            <person name="Cochrane G."/>
            <person name="Meng A."/>
            <person name="Brown T."/>
            <person name="Cohen L."/>
        </authorList>
    </citation>
    <scope>NUCLEOTIDE SEQUENCE</scope>
    <source>
        <strain evidence="2">CCMP722</strain>
    </source>
</reference>
<accession>A0A7S0WFD0</accession>
<feature type="region of interest" description="Disordered" evidence="1">
    <location>
        <begin position="1"/>
        <end position="26"/>
    </location>
</feature>
<dbReference type="EMBL" id="HBFA01015650">
    <property type="protein sequence ID" value="CAD8665146.1"/>
    <property type="molecule type" value="Transcribed_RNA"/>
</dbReference>
<name>A0A7S0WFD0_9CHLO</name>
<proteinExistence type="predicted"/>
<sequence>MSRLVPAARDEASTSSSPSSSCSDSSVPVLLYCRPNKSLPYVFCGELGEVEVVGETTPEGEEADYPGRGRATSGRPALVWTLLDYEQLMAESEHFRNLVRFSGVGI</sequence>
<dbReference type="AlphaFoldDB" id="A0A7S0WFD0"/>
<evidence type="ECO:0000313" key="2">
    <source>
        <dbReference type="EMBL" id="CAD8665146.1"/>
    </source>
</evidence>
<gene>
    <name evidence="2" type="ORF">POBO1169_LOCUS8065</name>
</gene>
<evidence type="ECO:0000256" key="1">
    <source>
        <dbReference type="SAM" id="MobiDB-lite"/>
    </source>
</evidence>
<feature type="compositionally biased region" description="Low complexity" evidence="1">
    <location>
        <begin position="13"/>
        <end position="26"/>
    </location>
</feature>
<protein>
    <submittedName>
        <fullName evidence="2">Uncharacterized protein</fullName>
    </submittedName>
</protein>